<feature type="compositionally biased region" description="Low complexity" evidence="1">
    <location>
        <begin position="471"/>
        <end position="499"/>
    </location>
</feature>
<dbReference type="Proteomes" id="UP001183643">
    <property type="component" value="Unassembled WGS sequence"/>
</dbReference>
<dbReference type="RefSeq" id="WP_310363218.1">
    <property type="nucleotide sequence ID" value="NZ_JAVDYB010000001.1"/>
</dbReference>
<dbReference type="SMART" id="SM00637">
    <property type="entry name" value="CBD_II"/>
    <property type="match status" value="1"/>
</dbReference>
<feature type="region of interest" description="Disordered" evidence="1">
    <location>
        <begin position="661"/>
        <end position="754"/>
    </location>
</feature>
<gene>
    <name evidence="4" type="ORF">J2S41_000801</name>
</gene>
<dbReference type="SUPFAM" id="SSF49384">
    <property type="entry name" value="Carbohydrate-binding domain"/>
    <property type="match status" value="1"/>
</dbReference>
<evidence type="ECO:0000313" key="4">
    <source>
        <dbReference type="EMBL" id="MDR7274023.1"/>
    </source>
</evidence>
<dbReference type="Pfam" id="PF00553">
    <property type="entry name" value="CBM_2"/>
    <property type="match status" value="1"/>
</dbReference>
<dbReference type="InterPro" id="IPR012291">
    <property type="entry name" value="CBM2_carb-bd_dom_sf"/>
</dbReference>
<evidence type="ECO:0000256" key="2">
    <source>
        <dbReference type="SAM" id="Phobius"/>
    </source>
</evidence>
<dbReference type="GO" id="GO:0030247">
    <property type="term" value="F:polysaccharide binding"/>
    <property type="evidence" value="ECO:0007669"/>
    <property type="project" value="UniProtKB-UniRule"/>
</dbReference>
<reference evidence="4" key="1">
    <citation type="submission" date="2023-07" db="EMBL/GenBank/DDBJ databases">
        <title>Sequencing the genomes of 1000 actinobacteria strains.</title>
        <authorList>
            <person name="Klenk H.-P."/>
        </authorList>
    </citation>
    <scope>NUCLEOTIDE SEQUENCE</scope>
    <source>
        <strain evidence="4">DSM 44707</strain>
    </source>
</reference>
<dbReference type="GO" id="GO:0005975">
    <property type="term" value="P:carbohydrate metabolic process"/>
    <property type="evidence" value="ECO:0007669"/>
    <property type="project" value="InterPro"/>
</dbReference>
<feature type="transmembrane region" description="Helical" evidence="2">
    <location>
        <begin position="856"/>
        <end position="880"/>
    </location>
</feature>
<keyword evidence="2" id="KW-0472">Membrane</keyword>
<feature type="region of interest" description="Disordered" evidence="1">
    <location>
        <begin position="47"/>
        <end position="74"/>
    </location>
</feature>
<comment type="caution">
    <text evidence="4">The sequence shown here is derived from an EMBL/GenBank/DDBJ whole genome shotgun (WGS) entry which is preliminary data.</text>
</comment>
<feature type="region of interest" description="Disordered" evidence="1">
    <location>
        <begin position="899"/>
        <end position="933"/>
    </location>
</feature>
<dbReference type="EMBL" id="JAVDYB010000001">
    <property type="protein sequence ID" value="MDR7274023.1"/>
    <property type="molecule type" value="Genomic_DNA"/>
</dbReference>
<feature type="compositionally biased region" description="Low complexity" evidence="1">
    <location>
        <begin position="916"/>
        <end position="929"/>
    </location>
</feature>
<feature type="compositionally biased region" description="Basic and acidic residues" evidence="1">
    <location>
        <begin position="718"/>
        <end position="736"/>
    </location>
</feature>
<feature type="compositionally biased region" description="Low complexity" evidence="1">
    <location>
        <begin position="292"/>
        <end position="311"/>
    </location>
</feature>
<dbReference type="InterPro" id="IPR001919">
    <property type="entry name" value="CBD2"/>
</dbReference>
<dbReference type="AlphaFoldDB" id="A0AAE3YKT5"/>
<feature type="region of interest" description="Disordered" evidence="1">
    <location>
        <begin position="95"/>
        <end position="396"/>
    </location>
</feature>
<feature type="compositionally biased region" description="Polar residues" evidence="1">
    <location>
        <begin position="330"/>
        <end position="358"/>
    </location>
</feature>
<feature type="compositionally biased region" description="Gly residues" evidence="1">
    <location>
        <begin position="371"/>
        <end position="396"/>
    </location>
</feature>
<dbReference type="InterPro" id="IPR008965">
    <property type="entry name" value="CBM2/CBM3_carb-bd_dom_sf"/>
</dbReference>
<sequence>MTDIEPPGARASRRPSGVLEYVAALQQLDESVIGDAVFLVSDRNATLSPSDPPAVAIPESDPVGESPLMPTSSGVGYAAGDPLLAVVGREVGDSHAVESTGGRQSWSADAASAVTRGADPETLRIPPANGDEPTAVPPLPHETPAPADGSPTAVVQQSGGGGSAASVPAPVDGEPTAVVRQSGDGGALAPASVLRVPSTAAEPSPAADARIPAFRAAGSVPPGAGDDRAGRATGRDRRSVEEPTARIGAPGGSGRAREGTTPGAAREAPAGGDEPGDLPDGPSAEPADGDETAVAGAAVARPAADTAVGTAPGTGGGHGATFAEGGAEMLTNNDDTNPTRGTTASETGTMPGRPQQQADEPPVEATAAGDSAGGEGAGGEGAGGEGAGGEGVGGEGAADVVADAGIAAPTDIVGHPDTAGETDAAAGVLNSSGVAAVPGTTADIGGADTNGAVDVAESARLADAADVVGEPDASSGPDGAAAADVVGEPGASCGPDGAAAADVVGEPDASCGPDGAAAADVVGEPNASCGPGDAAAADVVGEARAAGDPEDAGEADVVGEADAAGGPDDVVEADTDHEVGVVGDADIAAAGRADVDAVDSAVSGGRAADEATSAAGPEAIAGPADDVETALTAGIGAGQRIAWDMPGEDESERTGEIVLLLPADEDESERTGEIVLRAPSAAEVDASPLPDGARTEPPAPEPQVESANGPDPAEDAEPEPRDAGRVEAEPESRDAGSRTSAEVTDADVGDPRAAVTRVTGSYPVVRRRPVIDTPSGGYSVINSSLPAGSGAYLSLNGNSAAYAALNGASGAYPIVAAEEDGRAVGAARVVGPPRRFVGSAPAEISAGQAPSRRADVWIATLVVAVAAVVILGVAYGIAVMSRPPAGQQVMLPPITIESAGATSTPSGPAPASTVRPSSGDTTPSTPPGGTAAGGATAGLTAAYSRVANTGFLGLTGYRGQVTITNDGTSPAAGWELTLSLLDGQTVSAVSGADHEQWGTMVRFTPAAGRTVPPGGSVTFTFDVPGWIQGEPTGCQLNGAACR</sequence>
<name>A0AAE3YKT5_9ACTN</name>
<proteinExistence type="predicted"/>
<evidence type="ECO:0000259" key="3">
    <source>
        <dbReference type="PROSITE" id="PS51173"/>
    </source>
</evidence>
<feature type="compositionally biased region" description="Basic and acidic residues" evidence="1">
    <location>
        <begin position="225"/>
        <end position="244"/>
    </location>
</feature>
<keyword evidence="2" id="KW-0812">Transmembrane</keyword>
<protein>
    <recommendedName>
        <fullName evidence="3">CBM2 domain-containing protein</fullName>
    </recommendedName>
</protein>
<evidence type="ECO:0000313" key="5">
    <source>
        <dbReference type="Proteomes" id="UP001183643"/>
    </source>
</evidence>
<keyword evidence="2" id="KW-1133">Transmembrane helix</keyword>
<feature type="domain" description="CBM2" evidence="3">
    <location>
        <begin position="932"/>
        <end position="1042"/>
    </location>
</feature>
<organism evidence="4 5">
    <name type="scientific">Catenuloplanes atrovinosus</name>
    <dbReference type="NCBI Taxonomy" id="137266"/>
    <lineage>
        <taxon>Bacteria</taxon>
        <taxon>Bacillati</taxon>
        <taxon>Actinomycetota</taxon>
        <taxon>Actinomycetes</taxon>
        <taxon>Micromonosporales</taxon>
        <taxon>Micromonosporaceae</taxon>
        <taxon>Catenuloplanes</taxon>
    </lineage>
</organism>
<dbReference type="GO" id="GO:0004553">
    <property type="term" value="F:hydrolase activity, hydrolyzing O-glycosyl compounds"/>
    <property type="evidence" value="ECO:0007669"/>
    <property type="project" value="InterPro"/>
</dbReference>
<keyword evidence="5" id="KW-1185">Reference proteome</keyword>
<feature type="region of interest" description="Disordered" evidence="1">
    <location>
        <begin position="467"/>
        <end position="499"/>
    </location>
</feature>
<dbReference type="Gene3D" id="2.60.40.290">
    <property type="match status" value="1"/>
</dbReference>
<accession>A0AAE3YKT5</accession>
<evidence type="ECO:0000256" key="1">
    <source>
        <dbReference type="SAM" id="MobiDB-lite"/>
    </source>
</evidence>
<dbReference type="PROSITE" id="PS51173">
    <property type="entry name" value="CBM2"/>
    <property type="match status" value="1"/>
</dbReference>
<feature type="compositionally biased region" description="Low complexity" evidence="1">
    <location>
        <begin position="205"/>
        <end position="217"/>
    </location>
</feature>